<dbReference type="RefSeq" id="WP_379709075.1">
    <property type="nucleotide sequence ID" value="NZ_JBHSCZ010000002.1"/>
</dbReference>
<evidence type="ECO:0000259" key="1">
    <source>
        <dbReference type="Pfam" id="PF20448"/>
    </source>
</evidence>
<dbReference type="Proteomes" id="UP001595907">
    <property type="component" value="Unassembled WGS sequence"/>
</dbReference>
<proteinExistence type="predicted"/>
<dbReference type="EMBL" id="JBHSCZ010000002">
    <property type="protein sequence ID" value="MFC4263032.1"/>
    <property type="molecule type" value="Genomic_DNA"/>
</dbReference>
<feature type="domain" description="DUF6705" evidence="1">
    <location>
        <begin position="1"/>
        <end position="187"/>
    </location>
</feature>
<comment type="caution">
    <text evidence="2">The sequence shown here is derived from an EMBL/GenBank/DDBJ whole genome shotgun (WGS) entry which is preliminary data.</text>
</comment>
<protein>
    <submittedName>
        <fullName evidence="2">DUF6705 family protein</fullName>
    </submittedName>
</protein>
<accession>A0ABV8QTE2</accession>
<sequence length="188" mass="22130">MKNILTIFIFSLFIYTKASGQINKPHYDTCAALQQFQGEWRYTNGADTIRIYLRYYRGKSINRNSIIDNLIGFYEYKHGNNIVSGNYANRFYQFPYMKDNVTYDNMKIFLRYSHFGNLPYSQNELFGGLFYELNGTQFYKLKAVINYTGTQMTLFLTYQNTMTENNQPWNPPTGSSKMPDSFVLIKQP</sequence>
<evidence type="ECO:0000313" key="2">
    <source>
        <dbReference type="EMBL" id="MFC4263032.1"/>
    </source>
</evidence>
<evidence type="ECO:0000313" key="3">
    <source>
        <dbReference type="Proteomes" id="UP001595907"/>
    </source>
</evidence>
<reference evidence="3" key="1">
    <citation type="journal article" date="2019" name="Int. J. Syst. Evol. Microbiol.">
        <title>The Global Catalogue of Microorganisms (GCM) 10K type strain sequencing project: providing services to taxonomists for standard genome sequencing and annotation.</title>
        <authorList>
            <consortium name="The Broad Institute Genomics Platform"/>
            <consortium name="The Broad Institute Genome Sequencing Center for Infectious Disease"/>
            <person name="Wu L."/>
            <person name="Ma J."/>
        </authorList>
    </citation>
    <scope>NUCLEOTIDE SEQUENCE [LARGE SCALE GENOMIC DNA]</scope>
    <source>
        <strain evidence="3">CECT 8289</strain>
    </source>
</reference>
<dbReference type="Pfam" id="PF20448">
    <property type="entry name" value="DUF6705"/>
    <property type="match status" value="1"/>
</dbReference>
<keyword evidence="3" id="KW-1185">Reference proteome</keyword>
<gene>
    <name evidence="2" type="ORF">ACFOWM_09095</name>
</gene>
<name>A0ABV8QTE2_9BACT</name>
<organism evidence="2 3">
    <name type="scientific">Ferruginibacter yonginensis</name>
    <dbReference type="NCBI Taxonomy" id="1310416"/>
    <lineage>
        <taxon>Bacteria</taxon>
        <taxon>Pseudomonadati</taxon>
        <taxon>Bacteroidota</taxon>
        <taxon>Chitinophagia</taxon>
        <taxon>Chitinophagales</taxon>
        <taxon>Chitinophagaceae</taxon>
        <taxon>Ferruginibacter</taxon>
    </lineage>
</organism>
<dbReference type="InterPro" id="IPR046551">
    <property type="entry name" value="DUF6705"/>
</dbReference>